<organism evidence="10 11">
    <name type="scientific">Pseudohongiella nitratireducens</name>
    <dbReference type="NCBI Taxonomy" id="1768907"/>
    <lineage>
        <taxon>Bacteria</taxon>
        <taxon>Pseudomonadati</taxon>
        <taxon>Pseudomonadota</taxon>
        <taxon>Gammaproteobacteria</taxon>
        <taxon>Pseudomonadales</taxon>
        <taxon>Pseudohongiellaceae</taxon>
        <taxon>Pseudohongiella</taxon>
    </lineage>
</organism>
<dbReference type="GO" id="GO:0003723">
    <property type="term" value="F:RNA binding"/>
    <property type="evidence" value="ECO:0007669"/>
    <property type="project" value="UniProtKB-KW"/>
</dbReference>
<keyword evidence="6" id="KW-0949">S-adenosyl-L-methionine</keyword>
<reference evidence="10" key="1">
    <citation type="journal article" date="2014" name="Int. J. Syst. Evol. Microbiol.">
        <title>Complete genome sequence of Corynebacterium casei LMG S-19264T (=DSM 44701T), isolated from a smear-ripened cheese.</title>
        <authorList>
            <consortium name="US DOE Joint Genome Institute (JGI-PGF)"/>
            <person name="Walter F."/>
            <person name="Albersmeier A."/>
            <person name="Kalinowski J."/>
            <person name="Ruckert C."/>
        </authorList>
    </citation>
    <scope>NUCLEOTIDE SEQUENCE</scope>
    <source>
        <strain evidence="10">CGMCC 1.15425</strain>
    </source>
</reference>
<sequence>MTDFTADVLLKKGREASLRRHHPWVFSGAIASINAGTKGKPEAGDTVRVLSAGGEVLGKAAWSPESQIRARMWTFDAPQRASEQVDESLIQQRIQHAIRRRQPLRSDKRTALRLIYGESDGLPGLVVDQYGDFLSCQFLTIGIERWRDTVINALQAETGCKGIYERSDVSVRKHEGLKEQSGRIWGEAPPAQLVIHEHDRQYQVSIASGHKTGYYLDQYDNRQWVQQLCARQGQNWRVLNCFSYTGGFGIAALAGGARQVVNVDASEPALQSAAANAALNSFADTQSVQVQANVFEYLRELRQQNEQFDLIILDPPKFADTRHQFKKAARAYKDIAMQAAHLLSPGGYLINFSCSGAIDMPLFQKITADALLDAERQGAITGFLSQSEDHPVALAFPEARYLKGLVSVLD</sequence>
<keyword evidence="3" id="KW-0698">rRNA processing</keyword>
<dbReference type="CDD" id="cd21153">
    <property type="entry name" value="PUA_RlmI"/>
    <property type="match status" value="1"/>
</dbReference>
<dbReference type="PANTHER" id="PTHR42873:SF1">
    <property type="entry name" value="S-ADENOSYLMETHIONINE-DEPENDENT METHYLTRANSFERASE DOMAIN-CONTAINING PROTEIN"/>
    <property type="match status" value="1"/>
</dbReference>
<dbReference type="GO" id="GO:0008168">
    <property type="term" value="F:methyltransferase activity"/>
    <property type="evidence" value="ECO:0007669"/>
    <property type="project" value="UniProtKB-KW"/>
</dbReference>
<keyword evidence="5" id="KW-0808">Transferase</keyword>
<comment type="caution">
    <text evidence="10">The sequence shown here is derived from an EMBL/GenBank/DDBJ whole genome shotgun (WGS) entry which is preliminary data.</text>
</comment>
<evidence type="ECO:0000259" key="9">
    <source>
        <dbReference type="SMART" id="SM00359"/>
    </source>
</evidence>
<dbReference type="RefSeq" id="WP_068811763.1">
    <property type="nucleotide sequence ID" value="NZ_BMIY01000008.1"/>
</dbReference>
<dbReference type="CDD" id="cd02440">
    <property type="entry name" value="AdoMet_MTases"/>
    <property type="match status" value="1"/>
</dbReference>
<keyword evidence="11" id="KW-1185">Reference proteome</keyword>
<name>A0A916VJB5_9GAMM</name>
<comment type="subcellular location">
    <subcellularLocation>
        <location evidence="1">Cytoplasm</location>
    </subcellularLocation>
</comment>
<dbReference type="PROSITE" id="PS50890">
    <property type="entry name" value="PUA"/>
    <property type="match status" value="1"/>
</dbReference>
<dbReference type="OrthoDB" id="9805492at2"/>
<dbReference type="CDD" id="cd11572">
    <property type="entry name" value="RlmI_M_like"/>
    <property type="match status" value="1"/>
</dbReference>
<feature type="domain" description="PUA" evidence="9">
    <location>
        <begin position="6"/>
        <end position="99"/>
    </location>
</feature>
<evidence type="ECO:0000313" key="11">
    <source>
        <dbReference type="Proteomes" id="UP000627715"/>
    </source>
</evidence>
<dbReference type="GO" id="GO:0005737">
    <property type="term" value="C:cytoplasm"/>
    <property type="evidence" value="ECO:0007669"/>
    <property type="project" value="UniProtKB-SubCell"/>
</dbReference>
<dbReference type="InterPro" id="IPR036974">
    <property type="entry name" value="PUA_sf"/>
</dbReference>
<evidence type="ECO:0000256" key="6">
    <source>
        <dbReference type="ARBA" id="ARBA00022691"/>
    </source>
</evidence>
<dbReference type="EMBL" id="BMIY01000008">
    <property type="protein sequence ID" value="GFZ77507.1"/>
    <property type="molecule type" value="Genomic_DNA"/>
</dbReference>
<comment type="similarity">
    <text evidence="8">Belongs to the methyltransferase superfamily. RlmI family.</text>
</comment>
<dbReference type="GO" id="GO:0006364">
    <property type="term" value="P:rRNA processing"/>
    <property type="evidence" value="ECO:0007669"/>
    <property type="project" value="UniProtKB-KW"/>
</dbReference>
<dbReference type="Gene3D" id="3.40.50.150">
    <property type="entry name" value="Vaccinia Virus protein VP39"/>
    <property type="match status" value="1"/>
</dbReference>
<evidence type="ECO:0000256" key="3">
    <source>
        <dbReference type="ARBA" id="ARBA00022552"/>
    </source>
</evidence>
<dbReference type="InterPro" id="IPR015947">
    <property type="entry name" value="PUA-like_sf"/>
</dbReference>
<dbReference type="PANTHER" id="PTHR42873">
    <property type="entry name" value="RIBOSOMAL RNA LARGE SUBUNIT METHYLTRANSFERASE"/>
    <property type="match status" value="1"/>
</dbReference>
<evidence type="ECO:0000256" key="2">
    <source>
        <dbReference type="ARBA" id="ARBA00022490"/>
    </source>
</evidence>
<dbReference type="Proteomes" id="UP000627715">
    <property type="component" value="Unassembled WGS sequence"/>
</dbReference>
<dbReference type="InterPro" id="IPR041532">
    <property type="entry name" value="RlmI-like_PUA"/>
</dbReference>
<dbReference type="SMART" id="SM00359">
    <property type="entry name" value="PUA"/>
    <property type="match status" value="1"/>
</dbReference>
<dbReference type="SUPFAM" id="SSF53335">
    <property type="entry name" value="S-adenosyl-L-methionine-dependent methyltransferases"/>
    <property type="match status" value="1"/>
</dbReference>
<proteinExistence type="inferred from homology"/>
<evidence type="ECO:0000256" key="1">
    <source>
        <dbReference type="ARBA" id="ARBA00004496"/>
    </source>
</evidence>
<accession>A0A916VJB5</accession>
<dbReference type="InterPro" id="IPR002478">
    <property type="entry name" value="PUA"/>
</dbReference>
<dbReference type="SUPFAM" id="SSF88697">
    <property type="entry name" value="PUA domain-like"/>
    <property type="match status" value="1"/>
</dbReference>
<evidence type="ECO:0000313" key="10">
    <source>
        <dbReference type="EMBL" id="GFZ77507.1"/>
    </source>
</evidence>
<dbReference type="Gene3D" id="3.30.750.80">
    <property type="entry name" value="RNA methyltransferase domain (HRMD) like"/>
    <property type="match status" value="1"/>
</dbReference>
<dbReference type="AlphaFoldDB" id="A0A916VJB5"/>
<evidence type="ECO:0000256" key="5">
    <source>
        <dbReference type="ARBA" id="ARBA00022679"/>
    </source>
</evidence>
<evidence type="ECO:0000256" key="8">
    <source>
        <dbReference type="ARBA" id="ARBA00038091"/>
    </source>
</evidence>
<gene>
    <name evidence="10" type="primary">rlmI</name>
    <name evidence="10" type="ORF">GCM10011403_20750</name>
</gene>
<evidence type="ECO:0000256" key="4">
    <source>
        <dbReference type="ARBA" id="ARBA00022603"/>
    </source>
</evidence>
<dbReference type="InterPro" id="IPR029063">
    <property type="entry name" value="SAM-dependent_MTases_sf"/>
</dbReference>
<keyword evidence="7" id="KW-0694">RNA-binding</keyword>
<dbReference type="Pfam" id="PF10672">
    <property type="entry name" value="Methyltrans_SAM"/>
    <property type="match status" value="1"/>
</dbReference>
<dbReference type="InterPro" id="IPR019614">
    <property type="entry name" value="SAM-dep_methyl-trfase"/>
</dbReference>
<evidence type="ECO:0000256" key="7">
    <source>
        <dbReference type="ARBA" id="ARBA00022884"/>
    </source>
</evidence>
<dbReference type="GO" id="GO:0032259">
    <property type="term" value="P:methylation"/>
    <property type="evidence" value="ECO:0007669"/>
    <property type="project" value="UniProtKB-KW"/>
</dbReference>
<keyword evidence="4 10" id="KW-0489">Methyltransferase</keyword>
<dbReference type="Pfam" id="PF17785">
    <property type="entry name" value="PUA_3"/>
    <property type="match status" value="1"/>
</dbReference>
<dbReference type="Gene3D" id="2.30.130.10">
    <property type="entry name" value="PUA domain"/>
    <property type="match status" value="1"/>
</dbReference>
<reference evidence="10" key="2">
    <citation type="submission" date="2020-09" db="EMBL/GenBank/DDBJ databases">
        <authorList>
            <person name="Sun Q."/>
            <person name="Zhou Y."/>
        </authorList>
    </citation>
    <scope>NUCLEOTIDE SEQUENCE</scope>
    <source>
        <strain evidence="10">CGMCC 1.15425</strain>
    </source>
</reference>
<keyword evidence="2" id="KW-0963">Cytoplasm</keyword>
<protein>
    <submittedName>
        <fullName evidence="10">Ribosomal RNA large subunit methyltransferase I</fullName>
    </submittedName>
</protein>